<evidence type="ECO:0000256" key="4">
    <source>
        <dbReference type="ARBA" id="ARBA00032108"/>
    </source>
</evidence>
<reference evidence="6" key="1">
    <citation type="journal article" date="2014" name="Int. J. Syst. Evol. Microbiol.">
        <title>Complete genome sequence of Corynebacterium casei LMG S-19264T (=DSM 44701T), isolated from a smear-ripened cheese.</title>
        <authorList>
            <consortium name="US DOE Joint Genome Institute (JGI-PGF)"/>
            <person name="Walter F."/>
            <person name="Albersmeier A."/>
            <person name="Kalinowski J."/>
            <person name="Ruckert C."/>
        </authorList>
    </citation>
    <scope>NUCLEOTIDE SEQUENCE</scope>
    <source>
        <strain evidence="6">KCTC 12113</strain>
    </source>
</reference>
<keyword evidence="3" id="KW-0378">Hydrolase</keyword>
<gene>
    <name evidence="6" type="ORF">GCM10007383_34540</name>
</gene>
<dbReference type="Proteomes" id="UP000634668">
    <property type="component" value="Unassembled WGS sequence"/>
</dbReference>
<feature type="domain" description="LysM" evidence="5">
    <location>
        <begin position="233"/>
        <end position="276"/>
    </location>
</feature>
<dbReference type="PANTHER" id="PTHR33308">
    <property type="entry name" value="PEPTIDOGLYCAN HYDROLASE FLGJ"/>
    <property type="match status" value="1"/>
</dbReference>
<dbReference type="InterPro" id="IPR036779">
    <property type="entry name" value="LysM_dom_sf"/>
</dbReference>
<dbReference type="SMART" id="SM00047">
    <property type="entry name" value="LYZ2"/>
    <property type="match status" value="1"/>
</dbReference>
<organism evidence="6 7">
    <name type="scientific">Arenibacter certesii</name>
    <dbReference type="NCBI Taxonomy" id="228955"/>
    <lineage>
        <taxon>Bacteria</taxon>
        <taxon>Pseudomonadati</taxon>
        <taxon>Bacteroidota</taxon>
        <taxon>Flavobacteriia</taxon>
        <taxon>Flavobacteriales</taxon>
        <taxon>Flavobacteriaceae</taxon>
        <taxon>Arenibacter</taxon>
    </lineage>
</organism>
<comment type="caution">
    <text evidence="6">The sequence shown here is derived from an EMBL/GenBank/DDBJ whole genome shotgun (WGS) entry which is preliminary data.</text>
</comment>
<keyword evidence="7" id="KW-1185">Reference proteome</keyword>
<reference evidence="6" key="2">
    <citation type="submission" date="2020-09" db="EMBL/GenBank/DDBJ databases">
        <authorList>
            <person name="Sun Q."/>
            <person name="Kim S."/>
        </authorList>
    </citation>
    <scope>NUCLEOTIDE SEQUENCE</scope>
    <source>
        <strain evidence="6">KCTC 12113</strain>
    </source>
</reference>
<evidence type="ECO:0000256" key="1">
    <source>
        <dbReference type="ARBA" id="ARBA00022529"/>
    </source>
</evidence>
<sequence>MIKRIIAVFIFGSLMIACGSKKRVTHTKKPIERTVKKPAERTAVKEYEQDSGVLYPLPEDTGDFVQFSINSVEEYIASFADIARFEMKAYGIPASITLAQGILESGAGRGSLTQRTNNHFGIKCHVGWEGDYDFHDDDEKGECFRKYNHPMYSFRDRSIFLSSRARYAFLFELDHDDYVGWANGLKKAGYATDRKYPDKLISVIQRYQLDKYDQEVIKTGRIVKKEPKQYNFETYVVRKGDTLYSIARKYFVSVPDLMKMNNMKNSNLAVGQKLTVKAEKK</sequence>
<dbReference type="Pfam" id="PF01832">
    <property type="entry name" value="Glucosaminidase"/>
    <property type="match status" value="1"/>
</dbReference>
<evidence type="ECO:0000313" key="6">
    <source>
        <dbReference type="EMBL" id="GGW47570.1"/>
    </source>
</evidence>
<keyword evidence="1" id="KW-0929">Antimicrobial</keyword>
<accession>A0A918J4R0</accession>
<dbReference type="Gene3D" id="1.10.530.10">
    <property type="match status" value="1"/>
</dbReference>
<dbReference type="InterPro" id="IPR002901">
    <property type="entry name" value="MGlyc_endo_b_GlcNAc-like_dom"/>
</dbReference>
<dbReference type="GO" id="GO:0042742">
    <property type="term" value="P:defense response to bacterium"/>
    <property type="evidence" value="ECO:0007669"/>
    <property type="project" value="UniProtKB-KW"/>
</dbReference>
<evidence type="ECO:0000256" key="3">
    <source>
        <dbReference type="ARBA" id="ARBA00022801"/>
    </source>
</evidence>
<dbReference type="RefSeq" id="WP_026814539.1">
    <property type="nucleotide sequence ID" value="NZ_BMWP01000032.1"/>
</dbReference>
<dbReference type="CDD" id="cd00118">
    <property type="entry name" value="LysM"/>
    <property type="match status" value="1"/>
</dbReference>
<dbReference type="PROSITE" id="PS51782">
    <property type="entry name" value="LYSM"/>
    <property type="match status" value="1"/>
</dbReference>
<name>A0A918J4R0_9FLAO</name>
<dbReference type="PROSITE" id="PS51257">
    <property type="entry name" value="PROKAR_LIPOPROTEIN"/>
    <property type="match status" value="1"/>
</dbReference>
<evidence type="ECO:0000313" key="7">
    <source>
        <dbReference type="Proteomes" id="UP000634668"/>
    </source>
</evidence>
<dbReference type="Gene3D" id="3.10.350.10">
    <property type="entry name" value="LysM domain"/>
    <property type="match status" value="1"/>
</dbReference>
<dbReference type="GO" id="GO:0004040">
    <property type="term" value="F:amidase activity"/>
    <property type="evidence" value="ECO:0007669"/>
    <property type="project" value="InterPro"/>
</dbReference>
<protein>
    <recommendedName>
        <fullName evidence="4">Peptidoglycan hydrolase</fullName>
    </recommendedName>
</protein>
<dbReference type="SUPFAM" id="SSF54106">
    <property type="entry name" value="LysM domain"/>
    <property type="match status" value="1"/>
</dbReference>
<dbReference type="GO" id="GO:0031640">
    <property type="term" value="P:killing of cells of another organism"/>
    <property type="evidence" value="ECO:0007669"/>
    <property type="project" value="UniProtKB-KW"/>
</dbReference>
<evidence type="ECO:0000259" key="5">
    <source>
        <dbReference type="PROSITE" id="PS51782"/>
    </source>
</evidence>
<dbReference type="InterPro" id="IPR018392">
    <property type="entry name" value="LysM"/>
</dbReference>
<evidence type="ECO:0000256" key="2">
    <source>
        <dbReference type="ARBA" id="ARBA00022638"/>
    </source>
</evidence>
<dbReference type="EMBL" id="BMWP01000032">
    <property type="protein sequence ID" value="GGW47570.1"/>
    <property type="molecule type" value="Genomic_DNA"/>
</dbReference>
<dbReference type="PANTHER" id="PTHR33308:SF9">
    <property type="entry name" value="PEPTIDOGLYCAN HYDROLASE FLGJ"/>
    <property type="match status" value="1"/>
</dbReference>
<dbReference type="InterPro" id="IPR051056">
    <property type="entry name" value="Glycosyl_Hydrolase_73"/>
</dbReference>
<dbReference type="Pfam" id="PF01476">
    <property type="entry name" value="LysM"/>
    <property type="match status" value="1"/>
</dbReference>
<keyword evidence="2" id="KW-0081">Bacteriolytic enzyme</keyword>
<proteinExistence type="predicted"/>
<dbReference type="AlphaFoldDB" id="A0A918J4R0"/>
<dbReference type="SMART" id="SM00257">
    <property type="entry name" value="LysM"/>
    <property type="match status" value="1"/>
</dbReference>